<keyword evidence="3" id="KW-1185">Reference proteome</keyword>
<dbReference type="OrthoDB" id="7846919at2"/>
<dbReference type="EMBL" id="QBKS01000001">
    <property type="protein sequence ID" value="PTX56202.1"/>
    <property type="molecule type" value="Genomic_DNA"/>
</dbReference>
<feature type="transmembrane region" description="Helical" evidence="1">
    <location>
        <begin position="123"/>
        <end position="144"/>
    </location>
</feature>
<feature type="transmembrane region" description="Helical" evidence="1">
    <location>
        <begin position="12"/>
        <end position="30"/>
    </location>
</feature>
<gene>
    <name evidence="2" type="ORF">C8N43_0855</name>
</gene>
<keyword evidence="1" id="KW-0812">Transmembrane</keyword>
<proteinExistence type="predicted"/>
<evidence type="ECO:0000256" key="1">
    <source>
        <dbReference type="SAM" id="Phobius"/>
    </source>
</evidence>
<dbReference type="Proteomes" id="UP000243978">
    <property type="component" value="Unassembled WGS sequence"/>
</dbReference>
<evidence type="ECO:0008006" key="4">
    <source>
        <dbReference type="Google" id="ProtNLM"/>
    </source>
</evidence>
<name>A0A2T6BJI8_9RHOB</name>
<reference evidence="2 3" key="1">
    <citation type="submission" date="2018-04" db="EMBL/GenBank/DDBJ databases">
        <title>Genomic Encyclopedia of Archaeal and Bacterial Type Strains, Phase II (KMG-II): from individual species to whole genera.</title>
        <authorList>
            <person name="Goeker M."/>
        </authorList>
    </citation>
    <scope>NUCLEOTIDE SEQUENCE [LARGE SCALE GENOMIC DNA]</scope>
    <source>
        <strain evidence="2 3">DSM 100977</strain>
    </source>
</reference>
<dbReference type="AlphaFoldDB" id="A0A2T6BJI8"/>
<accession>A0A2T6BJI8</accession>
<comment type="caution">
    <text evidence="2">The sequence shown here is derived from an EMBL/GenBank/DDBJ whole genome shotgun (WGS) entry which is preliminary data.</text>
</comment>
<organism evidence="2 3">
    <name type="scientific">Litoreibacter ponti</name>
    <dbReference type="NCBI Taxonomy" id="1510457"/>
    <lineage>
        <taxon>Bacteria</taxon>
        <taxon>Pseudomonadati</taxon>
        <taxon>Pseudomonadota</taxon>
        <taxon>Alphaproteobacteria</taxon>
        <taxon>Rhodobacterales</taxon>
        <taxon>Roseobacteraceae</taxon>
        <taxon>Litoreibacter</taxon>
    </lineage>
</organism>
<evidence type="ECO:0000313" key="2">
    <source>
        <dbReference type="EMBL" id="PTX56202.1"/>
    </source>
</evidence>
<evidence type="ECO:0000313" key="3">
    <source>
        <dbReference type="Proteomes" id="UP000243978"/>
    </source>
</evidence>
<keyword evidence="1" id="KW-1133">Transmembrane helix</keyword>
<dbReference type="RefSeq" id="WP_107844423.1">
    <property type="nucleotide sequence ID" value="NZ_QBKS01000001.1"/>
</dbReference>
<keyword evidence="1" id="KW-0472">Membrane</keyword>
<protein>
    <recommendedName>
        <fullName evidence="4">DUF3592 domain-containing protein</fullName>
    </recommendedName>
</protein>
<sequence length="153" mass="17244">MSGGKNTGAPWSMIIIAMAFGIVIVGLANMDRVIWNWTSHGERLPGQVVDLSSFRTSPGATYLTFVPRVKFTDPGGQPREMNVANGSRYYDFRLGDRVTVLWRAETQSIAIDLPFKRSFGMQIFLWGLTLVGLALLGFALWMALERVRLRKRY</sequence>